<keyword evidence="5" id="KW-1185">Reference proteome</keyword>
<accession>A0A151B7Q1</accession>
<comment type="caution">
    <text evidence="4">The sequence shown here is derived from an EMBL/GenBank/DDBJ whole genome shotgun (WGS) entry which is preliminary data.</text>
</comment>
<dbReference type="Proteomes" id="UP000075531">
    <property type="component" value="Unassembled WGS sequence"/>
</dbReference>
<feature type="domain" description="Tail sheath protein C-terminal" evidence="3">
    <location>
        <begin position="240"/>
        <end position="362"/>
    </location>
</feature>
<dbReference type="Gene3D" id="3.40.50.11790">
    <property type="match status" value="1"/>
</dbReference>
<evidence type="ECO:0000313" key="4">
    <source>
        <dbReference type="EMBL" id="KYH35833.1"/>
    </source>
</evidence>
<protein>
    <submittedName>
        <fullName evidence="4">Phage tail sheath protein</fullName>
    </submittedName>
</protein>
<feature type="domain" description="Tail sheath protein subtilisin-like" evidence="2">
    <location>
        <begin position="111"/>
        <end position="230"/>
    </location>
</feature>
<name>A0A151B7Q1_9CLOT</name>
<evidence type="ECO:0000259" key="3">
    <source>
        <dbReference type="Pfam" id="PF17482"/>
    </source>
</evidence>
<dbReference type="Gene3D" id="3.30.1370.220">
    <property type="match status" value="1"/>
</dbReference>
<dbReference type="EMBL" id="LTBA01000001">
    <property type="protein sequence ID" value="KYH35833.1"/>
    <property type="molecule type" value="Genomic_DNA"/>
</dbReference>
<reference evidence="4 5" key="1">
    <citation type="submission" date="2016-02" db="EMBL/GenBank/DDBJ databases">
        <title>Genome sequence of Clostridium tepidiprofundi DSM 19306.</title>
        <authorList>
            <person name="Poehlein A."/>
            <person name="Daniel R."/>
        </authorList>
    </citation>
    <scope>NUCLEOTIDE SEQUENCE [LARGE SCALE GENOMIC DNA]</scope>
    <source>
        <strain evidence="4 5">DSM 19306</strain>
    </source>
</reference>
<dbReference type="InterPro" id="IPR035089">
    <property type="entry name" value="Phage_sheath_subtilisin"/>
</dbReference>
<dbReference type="STRING" id="1121338.CLTEP_02260"/>
<gene>
    <name evidence="4" type="ORF">CLTEP_02260</name>
</gene>
<dbReference type="AlphaFoldDB" id="A0A151B7Q1"/>
<proteinExistence type="inferred from homology"/>
<evidence type="ECO:0000259" key="2">
    <source>
        <dbReference type="Pfam" id="PF04984"/>
    </source>
</evidence>
<dbReference type="Pfam" id="PF04984">
    <property type="entry name" value="Phage_sheath_1"/>
    <property type="match status" value="1"/>
</dbReference>
<evidence type="ECO:0000256" key="1">
    <source>
        <dbReference type="ARBA" id="ARBA00008005"/>
    </source>
</evidence>
<dbReference type="RefSeq" id="WP_066821249.1">
    <property type="nucleotide sequence ID" value="NZ_LTBA01000001.1"/>
</dbReference>
<organism evidence="4 5">
    <name type="scientific">Clostridium tepidiprofundi DSM 19306</name>
    <dbReference type="NCBI Taxonomy" id="1121338"/>
    <lineage>
        <taxon>Bacteria</taxon>
        <taxon>Bacillati</taxon>
        <taxon>Bacillota</taxon>
        <taxon>Clostridia</taxon>
        <taxon>Eubacteriales</taxon>
        <taxon>Clostridiaceae</taxon>
        <taxon>Clostridium</taxon>
    </lineage>
</organism>
<sequence length="363" mass="40280">MADIGMPKINIIFKGLGASAVQRGSKGVACLIVKDTTNTDIFTKYRSTDDFTTAEQAKYTEDNVQYIKDVLEGTPKELLVFRIGEGGTLADILSKVKIKAPRNCWIAIADATDTETTDLVSFVKSAVANNHKRYKAIVYNSKADNMHIVNFTNTNVSFADSRGKQAGDKAIPYLLGYLAGLPLTMSAIAKPLNKFTEVEEPTDLDTAINAGEFVLYNNDGEVRVARGVNSLVTTGEGITDDMKFILIVEIMDLIYNDIYTTFDKFYKGKYKNNADNQALLIGAITAYFKSLALDNLLDSNFNNRATVDLEQQRLANIPKYGEDVVLTWDDEKVKNMTVGTNVWLRSNIKILNAMEDFTFVITM</sequence>
<dbReference type="PATRIC" id="fig|1121338.3.peg.229"/>
<dbReference type="InterPro" id="IPR020287">
    <property type="entry name" value="Tail_sheath_C"/>
</dbReference>
<dbReference type="Pfam" id="PF17482">
    <property type="entry name" value="Phage_sheath_1C"/>
    <property type="match status" value="1"/>
</dbReference>
<comment type="similarity">
    <text evidence="1">Belongs to the myoviridae tail sheath protein family.</text>
</comment>
<evidence type="ECO:0000313" key="5">
    <source>
        <dbReference type="Proteomes" id="UP000075531"/>
    </source>
</evidence>
<dbReference type="OrthoDB" id="89060at2"/>